<gene>
    <name evidence="4" type="ORF">H9846_09400</name>
</gene>
<reference evidence="4" key="2">
    <citation type="submission" date="2021-04" db="EMBL/GenBank/DDBJ databases">
        <authorList>
            <person name="Gilroy R."/>
        </authorList>
    </citation>
    <scope>NUCLEOTIDE SEQUENCE</scope>
    <source>
        <strain evidence="4">ChiHecec2B26-7398</strain>
    </source>
</reference>
<evidence type="ECO:0000256" key="2">
    <source>
        <dbReference type="SAM" id="Phobius"/>
    </source>
</evidence>
<dbReference type="AlphaFoldDB" id="A0A9D1Y1T2"/>
<dbReference type="SUPFAM" id="SSF103481">
    <property type="entry name" value="Multidrug resistance efflux transporter EmrE"/>
    <property type="match status" value="1"/>
</dbReference>
<dbReference type="Proteomes" id="UP000886751">
    <property type="component" value="Unassembled WGS sequence"/>
</dbReference>
<dbReference type="InterPro" id="IPR000620">
    <property type="entry name" value="EamA_dom"/>
</dbReference>
<evidence type="ECO:0000313" key="4">
    <source>
        <dbReference type="EMBL" id="HIX95658.1"/>
    </source>
</evidence>
<comment type="similarity">
    <text evidence="1">Belongs to the EamA transporter family.</text>
</comment>
<name>A0A9D1Y1T2_9FIRM</name>
<organism evidence="4 5">
    <name type="scientific">Candidatus Gemmiger excrementipullorum</name>
    <dbReference type="NCBI Taxonomy" id="2838610"/>
    <lineage>
        <taxon>Bacteria</taxon>
        <taxon>Bacillati</taxon>
        <taxon>Bacillota</taxon>
        <taxon>Clostridia</taxon>
        <taxon>Eubacteriales</taxon>
        <taxon>Gemmiger</taxon>
    </lineage>
</organism>
<feature type="transmembrane region" description="Helical" evidence="2">
    <location>
        <begin position="34"/>
        <end position="56"/>
    </location>
</feature>
<proteinExistence type="inferred from homology"/>
<accession>A0A9D1Y1T2</accession>
<feature type="transmembrane region" description="Helical" evidence="2">
    <location>
        <begin position="68"/>
        <end position="88"/>
    </location>
</feature>
<comment type="caution">
    <text evidence="4">The sequence shown here is derived from an EMBL/GenBank/DDBJ whole genome shotgun (WGS) entry which is preliminary data.</text>
</comment>
<dbReference type="EMBL" id="DXEI01000138">
    <property type="protein sequence ID" value="HIX95658.1"/>
    <property type="molecule type" value="Genomic_DNA"/>
</dbReference>
<evidence type="ECO:0000256" key="1">
    <source>
        <dbReference type="ARBA" id="ARBA00007362"/>
    </source>
</evidence>
<evidence type="ECO:0000259" key="3">
    <source>
        <dbReference type="Pfam" id="PF00892"/>
    </source>
</evidence>
<reference evidence="4" key="1">
    <citation type="journal article" date="2021" name="PeerJ">
        <title>Extensive microbial diversity within the chicken gut microbiome revealed by metagenomics and culture.</title>
        <authorList>
            <person name="Gilroy R."/>
            <person name="Ravi A."/>
            <person name="Getino M."/>
            <person name="Pursley I."/>
            <person name="Horton D.L."/>
            <person name="Alikhan N.F."/>
            <person name="Baker D."/>
            <person name="Gharbi K."/>
            <person name="Hall N."/>
            <person name="Watson M."/>
            <person name="Adriaenssens E.M."/>
            <person name="Foster-Nyarko E."/>
            <person name="Jarju S."/>
            <person name="Secka A."/>
            <person name="Antonio M."/>
            <person name="Oren A."/>
            <person name="Chaudhuri R.R."/>
            <person name="La Ragione R."/>
            <person name="Hildebrand F."/>
            <person name="Pallen M.J."/>
        </authorList>
    </citation>
    <scope>NUCLEOTIDE SEQUENCE</scope>
    <source>
        <strain evidence="4">ChiHecec2B26-7398</strain>
    </source>
</reference>
<sequence length="120" mass="12909">MKQRAKWFLLLHVILGIYAGSSVCSKLAARQPFLSAAFVLLYGGMLLALVVYALGWQQVIKHLPLTTAYANKAVTVVWGIVLGALLFGESVTPRQLLGAAVIIAGIVLFVRADQKEEGGQ</sequence>
<dbReference type="InterPro" id="IPR037185">
    <property type="entry name" value="EmrE-like"/>
</dbReference>
<dbReference type="Gene3D" id="1.10.3730.20">
    <property type="match status" value="1"/>
</dbReference>
<dbReference type="GO" id="GO:0016020">
    <property type="term" value="C:membrane"/>
    <property type="evidence" value="ECO:0007669"/>
    <property type="project" value="InterPro"/>
</dbReference>
<keyword evidence="2" id="KW-0812">Transmembrane</keyword>
<dbReference type="Pfam" id="PF00892">
    <property type="entry name" value="EamA"/>
    <property type="match status" value="1"/>
</dbReference>
<keyword evidence="2" id="KW-0472">Membrane</keyword>
<feature type="domain" description="EamA" evidence="3">
    <location>
        <begin position="34"/>
        <end position="110"/>
    </location>
</feature>
<evidence type="ECO:0000313" key="5">
    <source>
        <dbReference type="Proteomes" id="UP000886751"/>
    </source>
</evidence>
<feature type="transmembrane region" description="Helical" evidence="2">
    <location>
        <begin position="94"/>
        <end position="112"/>
    </location>
</feature>
<protein>
    <submittedName>
        <fullName evidence="4">EamA family transporter</fullName>
    </submittedName>
</protein>
<keyword evidence="2" id="KW-1133">Transmembrane helix</keyword>